<keyword evidence="1" id="KW-0732">Signal</keyword>
<feature type="chain" id="PRO_5031274889" description="Ig-like domain-containing protein" evidence="1">
    <location>
        <begin position="40"/>
        <end position="187"/>
    </location>
</feature>
<dbReference type="AlphaFoldDB" id="A0A7Y9DSC3"/>
<dbReference type="Proteomes" id="UP000535890">
    <property type="component" value="Unassembled WGS sequence"/>
</dbReference>
<accession>A0A7Y9DSC3</accession>
<sequence length="187" mass="19501">MISGRGTTTRETSLPVKRRLLIVLGVLAVLSAVATTAYAAAPRATVPTLDGCVNKQTGVLRVATPTRGCITRPGFLQETPVRWNLVDTSASVPLPVMNGPAKPRVERRSVSKDVPGSYSGTLVRAECRQDETVVTGSWTVDGRPEGDTAGVGYSLGDTGERTNGFQVLAYGGPDTSVTATAVCLAIA</sequence>
<evidence type="ECO:0008006" key="4">
    <source>
        <dbReference type="Google" id="ProtNLM"/>
    </source>
</evidence>
<keyword evidence="3" id="KW-1185">Reference proteome</keyword>
<dbReference type="EMBL" id="JACCBN010000001">
    <property type="protein sequence ID" value="NYD34484.1"/>
    <property type="molecule type" value="Genomic_DNA"/>
</dbReference>
<proteinExistence type="predicted"/>
<protein>
    <recommendedName>
        <fullName evidence="4">Ig-like domain-containing protein</fullName>
    </recommendedName>
</protein>
<dbReference type="RefSeq" id="WP_179792429.1">
    <property type="nucleotide sequence ID" value="NZ_BAABHP010000018.1"/>
</dbReference>
<reference evidence="2 3" key="1">
    <citation type="submission" date="2020-07" db="EMBL/GenBank/DDBJ databases">
        <title>Sequencing the genomes of 1000 actinobacteria strains.</title>
        <authorList>
            <person name="Klenk H.-P."/>
        </authorList>
    </citation>
    <scope>NUCLEOTIDE SEQUENCE [LARGE SCALE GENOMIC DNA]</scope>
    <source>
        <strain evidence="2 3">DSM 45772</strain>
    </source>
</reference>
<gene>
    <name evidence="2" type="ORF">BJ983_000586</name>
</gene>
<name>A0A7Y9DSC3_9PSEU</name>
<organism evidence="2 3">
    <name type="scientific">Actinomycetospora corticicola</name>
    <dbReference type="NCBI Taxonomy" id="663602"/>
    <lineage>
        <taxon>Bacteria</taxon>
        <taxon>Bacillati</taxon>
        <taxon>Actinomycetota</taxon>
        <taxon>Actinomycetes</taxon>
        <taxon>Pseudonocardiales</taxon>
        <taxon>Pseudonocardiaceae</taxon>
        <taxon>Actinomycetospora</taxon>
    </lineage>
</organism>
<evidence type="ECO:0000256" key="1">
    <source>
        <dbReference type="SAM" id="SignalP"/>
    </source>
</evidence>
<comment type="caution">
    <text evidence="2">The sequence shown here is derived from an EMBL/GenBank/DDBJ whole genome shotgun (WGS) entry which is preliminary data.</text>
</comment>
<evidence type="ECO:0000313" key="2">
    <source>
        <dbReference type="EMBL" id="NYD34484.1"/>
    </source>
</evidence>
<evidence type="ECO:0000313" key="3">
    <source>
        <dbReference type="Proteomes" id="UP000535890"/>
    </source>
</evidence>
<feature type="signal peptide" evidence="1">
    <location>
        <begin position="1"/>
        <end position="39"/>
    </location>
</feature>